<dbReference type="EMBL" id="AE014074">
    <property type="protein sequence ID" value="AAM79567.1"/>
    <property type="molecule type" value="Genomic_DNA"/>
</dbReference>
<evidence type="ECO:0000313" key="3">
    <source>
        <dbReference type="Proteomes" id="UP000000564"/>
    </source>
</evidence>
<reference evidence="1 3" key="1">
    <citation type="journal article" date="2002" name="Proc. Natl. Acad. Sci. U.S.A.">
        <title>Genome sequence of a serotype M3 strain of group A Streptococcus: phage-encoded toxins, the high-virulence phenotype, and clone emergence.</title>
        <authorList>
            <person name="Beres S.B."/>
            <person name="Sylva G.L."/>
            <person name="Barbian K.D."/>
            <person name="Lei B."/>
            <person name="Hoff J.S."/>
            <person name="Mammarella N.D."/>
            <person name="Liu M.Y."/>
            <person name="Smoot J.C."/>
            <person name="Porcella S.F."/>
            <person name="Parkins L.D."/>
            <person name="Campbell D.S."/>
            <person name="Smith T.M."/>
            <person name="McCormick J.K."/>
            <person name="Leung D.Y."/>
            <person name="Schlievert P.M."/>
            <person name="Musser J.M."/>
        </authorList>
    </citation>
    <scope>NUCLEOTIDE SEQUENCE [LARGE SCALE GENOMIC DNA]</scope>
    <source>
        <strain evidence="3">ATCC BAA-595 / MGAS315</strain>
        <strain evidence="1">MGAS315</strain>
    </source>
</reference>
<dbReference type="InterPro" id="IPR007731">
    <property type="entry name" value="DUF669"/>
</dbReference>
<dbReference type="AlphaFoldDB" id="A0A0H2UV00"/>
<dbReference type="EMBL" id="AE014074">
    <property type="protein sequence ID" value="AAM79949.1"/>
    <property type="molecule type" value="Genomic_DNA"/>
</dbReference>
<dbReference type="RefSeq" id="WP_011054580.1">
    <property type="nucleotide sequence ID" value="NC_004070.1"/>
</dbReference>
<sequence>MFEIDYSQAKEFASITDGTYETFVEKAVQDATKNGADFINIHFRIRKDFQQEFQNNIIFHRIFAKKEDGKYPIGAIMNLAKQAGIPDGTKFKSLDDYLNQLLNKCLKITVKNETSEYNGNTYNNLNVKRIEKSDIPTMVNPVEEFKEDDLPF</sequence>
<proteinExistence type="predicted"/>
<dbReference type="Proteomes" id="UP000000564">
    <property type="component" value="Chromosome"/>
</dbReference>
<accession>A0A0H2UV00</accession>
<dbReference type="KEGG" id="spg:SpyM3_1342"/>
<evidence type="ECO:0000313" key="1">
    <source>
        <dbReference type="EMBL" id="AAM79567.1"/>
    </source>
</evidence>
<dbReference type="HOGENOM" id="CLU_118528_1_0_9"/>
<organism evidence="1 3">
    <name type="scientific">Streptococcus pyogenes serotype M3 (strain ATCC BAA-595 / MGAS315)</name>
    <dbReference type="NCBI Taxonomy" id="198466"/>
    <lineage>
        <taxon>Bacteria</taxon>
        <taxon>Bacillati</taxon>
        <taxon>Bacillota</taxon>
        <taxon>Bacilli</taxon>
        <taxon>Lactobacillales</taxon>
        <taxon>Streptococcaceae</taxon>
        <taxon>Streptococcus</taxon>
    </lineage>
</organism>
<dbReference type="KEGG" id="spg:SpyM3_0960"/>
<name>A0A0H2UV00_STRP3</name>
<gene>
    <name evidence="1" type="ordered locus">SpyM3_0960</name>
    <name evidence="2" type="ordered locus">SpyM3_1342</name>
</gene>
<evidence type="ECO:0008006" key="4">
    <source>
        <dbReference type="Google" id="ProtNLM"/>
    </source>
</evidence>
<evidence type="ECO:0000313" key="2">
    <source>
        <dbReference type="EMBL" id="AAM79949.1"/>
    </source>
</evidence>
<dbReference type="Pfam" id="PF05037">
    <property type="entry name" value="DUF669"/>
    <property type="match status" value="1"/>
</dbReference>
<protein>
    <recommendedName>
        <fullName evidence="4">DUF669 domain-containing protein</fullName>
    </recommendedName>
</protein>